<keyword evidence="1" id="KW-0812">Transmembrane</keyword>
<name>A0A1I5XSJ0_9BACI</name>
<accession>A0A1I5XSJ0</accession>
<protein>
    <submittedName>
        <fullName evidence="2">Uncharacterized protein</fullName>
    </submittedName>
</protein>
<gene>
    <name evidence="2" type="ORF">SAMN05421670_1692</name>
</gene>
<keyword evidence="1" id="KW-1133">Transmembrane helix</keyword>
<evidence type="ECO:0000313" key="2">
    <source>
        <dbReference type="EMBL" id="SFQ34913.1"/>
    </source>
</evidence>
<keyword evidence="3" id="KW-1185">Reference proteome</keyword>
<organism evidence="2 3">
    <name type="scientific">Psychrobacillus psychrotolerans</name>
    <dbReference type="NCBI Taxonomy" id="126156"/>
    <lineage>
        <taxon>Bacteria</taxon>
        <taxon>Bacillati</taxon>
        <taxon>Bacillota</taxon>
        <taxon>Bacilli</taxon>
        <taxon>Bacillales</taxon>
        <taxon>Bacillaceae</taxon>
        <taxon>Psychrobacillus</taxon>
    </lineage>
</organism>
<sequence length="77" mass="8277">MESYVKMLHATKLVGATLLTIGIAIFIYGSLISEFSTVMGIGIGVVMGAVFIFLIGMILVASEEMILNSSKYKKESV</sequence>
<evidence type="ECO:0000256" key="1">
    <source>
        <dbReference type="SAM" id="Phobius"/>
    </source>
</evidence>
<dbReference type="EMBL" id="FOXU01000002">
    <property type="protein sequence ID" value="SFQ34913.1"/>
    <property type="molecule type" value="Genomic_DNA"/>
</dbReference>
<reference evidence="3" key="1">
    <citation type="submission" date="2016-10" db="EMBL/GenBank/DDBJ databases">
        <authorList>
            <person name="Varghese N."/>
            <person name="Submissions S."/>
        </authorList>
    </citation>
    <scope>NUCLEOTIDE SEQUENCE [LARGE SCALE GENOMIC DNA]</scope>
    <source>
        <strain evidence="3">DSM 11706</strain>
    </source>
</reference>
<keyword evidence="1" id="KW-0472">Membrane</keyword>
<dbReference type="RefSeq" id="WP_093536134.1">
    <property type="nucleotide sequence ID" value="NZ_CP183885.1"/>
</dbReference>
<dbReference type="OrthoDB" id="2438366at2"/>
<feature type="transmembrane region" description="Helical" evidence="1">
    <location>
        <begin position="38"/>
        <end position="61"/>
    </location>
</feature>
<evidence type="ECO:0000313" key="3">
    <source>
        <dbReference type="Proteomes" id="UP000198734"/>
    </source>
</evidence>
<dbReference type="Proteomes" id="UP000198734">
    <property type="component" value="Unassembled WGS sequence"/>
</dbReference>
<feature type="transmembrane region" description="Helical" evidence="1">
    <location>
        <begin position="12"/>
        <end position="32"/>
    </location>
</feature>
<dbReference type="AlphaFoldDB" id="A0A1I5XSJ0"/>
<proteinExistence type="predicted"/>